<proteinExistence type="predicted"/>
<dbReference type="AlphaFoldDB" id="A0A223KQQ8"/>
<protein>
    <submittedName>
        <fullName evidence="1">Uncharacterized protein</fullName>
    </submittedName>
</protein>
<organism evidence="1 2">
    <name type="scientific">Sutcliffiella cohnii</name>
    <dbReference type="NCBI Taxonomy" id="33932"/>
    <lineage>
        <taxon>Bacteria</taxon>
        <taxon>Bacillati</taxon>
        <taxon>Bacillota</taxon>
        <taxon>Bacilli</taxon>
        <taxon>Bacillales</taxon>
        <taxon>Bacillaceae</taxon>
        <taxon>Sutcliffiella</taxon>
    </lineage>
</organism>
<sequence length="95" mass="11276">MLENLTINVLLTQIRVKTAYKINVYVLSKLYNLFKNGGETMSNELSKALNYVRNYYISYISKVGIKLRKPFDQYTITELKNIYDQLKKEEEQNKK</sequence>
<evidence type="ECO:0000313" key="2">
    <source>
        <dbReference type="Proteomes" id="UP000215224"/>
    </source>
</evidence>
<dbReference type="KEGG" id="bcoh:BC6307_10930"/>
<dbReference type="EMBL" id="CP018866">
    <property type="protein sequence ID" value="AST91756.1"/>
    <property type="molecule type" value="Genomic_DNA"/>
</dbReference>
<accession>A0A223KQQ8</accession>
<reference evidence="1 2" key="1">
    <citation type="submission" date="2016-12" db="EMBL/GenBank/DDBJ databases">
        <title>The whole genome sequencing and assembly of Bacillus cohnii DSM 6307T strain.</title>
        <authorList>
            <person name="Lee Y.-J."/>
            <person name="Yi H."/>
            <person name="Bahn Y.-S."/>
            <person name="Kim J.F."/>
            <person name="Lee D.-W."/>
        </authorList>
    </citation>
    <scope>NUCLEOTIDE SEQUENCE [LARGE SCALE GENOMIC DNA]</scope>
    <source>
        <strain evidence="1 2">DSM 6307</strain>
    </source>
</reference>
<evidence type="ECO:0000313" key="1">
    <source>
        <dbReference type="EMBL" id="AST91756.1"/>
    </source>
</evidence>
<gene>
    <name evidence="1" type="ORF">BC6307_10930</name>
</gene>
<keyword evidence="2" id="KW-1185">Reference proteome</keyword>
<name>A0A223KQQ8_9BACI</name>
<dbReference type="Proteomes" id="UP000215224">
    <property type="component" value="Chromosome"/>
</dbReference>